<evidence type="ECO:0000313" key="2">
    <source>
        <dbReference type="Proteomes" id="UP001444661"/>
    </source>
</evidence>
<dbReference type="SUPFAM" id="SSF51197">
    <property type="entry name" value="Clavaminate synthase-like"/>
    <property type="match status" value="1"/>
</dbReference>
<evidence type="ECO:0008006" key="3">
    <source>
        <dbReference type="Google" id="ProtNLM"/>
    </source>
</evidence>
<protein>
    <recommendedName>
        <fullName evidence="3">Alpha-ketoglutarate-dependent dioxygenase AlkB-like domain-containing protein</fullName>
    </recommendedName>
</protein>
<reference evidence="1 2" key="1">
    <citation type="submission" date="2023-01" db="EMBL/GenBank/DDBJ databases">
        <title>Analysis of 21 Apiospora genomes using comparative genomics revels a genus with tremendous synthesis potential of carbohydrate active enzymes and secondary metabolites.</title>
        <authorList>
            <person name="Sorensen T."/>
        </authorList>
    </citation>
    <scope>NUCLEOTIDE SEQUENCE [LARGE SCALE GENOMIC DNA]</scope>
    <source>
        <strain evidence="1 2">CBS 33761</strain>
    </source>
</reference>
<comment type="caution">
    <text evidence="1">The sequence shown here is derived from an EMBL/GenBank/DDBJ whole genome shotgun (WGS) entry which is preliminary data.</text>
</comment>
<organism evidence="1 2">
    <name type="scientific">Apiospora rasikravindrae</name>
    <dbReference type="NCBI Taxonomy" id="990691"/>
    <lineage>
        <taxon>Eukaryota</taxon>
        <taxon>Fungi</taxon>
        <taxon>Dikarya</taxon>
        <taxon>Ascomycota</taxon>
        <taxon>Pezizomycotina</taxon>
        <taxon>Sordariomycetes</taxon>
        <taxon>Xylariomycetidae</taxon>
        <taxon>Amphisphaeriales</taxon>
        <taxon>Apiosporaceae</taxon>
        <taxon>Apiospora</taxon>
    </lineage>
</organism>
<evidence type="ECO:0000313" key="1">
    <source>
        <dbReference type="EMBL" id="KAK8029916.1"/>
    </source>
</evidence>
<keyword evidence="2" id="KW-1185">Reference proteome</keyword>
<sequence>MSSSAVTQLPDRTVAAYASSLTEALEGTTWWVSNEGGVMSRDGHITGIRSDGDGYGDYLGENVVITRLSSDQQSSFDRRVEMARQTNIARYPIGVVVRHDHLGLVAMGIDMTGERWAVMGFYLLTDFWVKWCDGIKYIMVKLEKISSPSTSDWIPSDFDELAACCATCKEPLVSRYQGCPPICGTPRCATNATPSGDNSQPTGDYNKEWLDTRHNLFIPPFSTSLLPNLPQFMNKQELVALHNVCTSRIERINWNGWFCVRCLRLNQRVYWNRLECRKCGNSVPYGMPDFGLEELVPPGWRDITIDSAIPGLKFNDHITHTVNDSHPGYVVHTFRLDDENSVIIGFPTELAVTYKEGSKSVFEKLWARVQEGTIPLQRCPVRAKIPGQLTRFFATNYGEEYLAKMATDTTSFEEAPDVIRCIKNELTSVVWEILGGEDPKFNELLCIGNYPNMAMNWHKDGEKGVGPVVASFSYGGTAIMSFAMDRRHLVGRGRKNGAYLYETILPGCLKEEKKRSLMKKRDEGRITNEKYREKFRDVVDKITMPSANKPILQFPLPGTGTLMIQVGKSLNQRFEHKVEHNGIARLVTTCRTIEHDEHQA</sequence>
<gene>
    <name evidence="1" type="ORF">PG993_011207</name>
</gene>
<accession>A0ABR1SDL2</accession>
<dbReference type="InterPro" id="IPR037151">
    <property type="entry name" value="AlkB-like_sf"/>
</dbReference>
<name>A0ABR1SDL2_9PEZI</name>
<dbReference type="EMBL" id="JAQQWK010000010">
    <property type="protein sequence ID" value="KAK8029916.1"/>
    <property type="molecule type" value="Genomic_DNA"/>
</dbReference>
<dbReference type="Proteomes" id="UP001444661">
    <property type="component" value="Unassembled WGS sequence"/>
</dbReference>
<proteinExistence type="predicted"/>
<dbReference type="Gene3D" id="2.60.120.590">
    <property type="entry name" value="Alpha-ketoglutarate-dependent dioxygenase AlkB-like"/>
    <property type="match status" value="1"/>
</dbReference>